<dbReference type="InterPro" id="IPR020904">
    <property type="entry name" value="Sc_DH/Rdtase_CS"/>
</dbReference>
<dbReference type="PRINTS" id="PR00081">
    <property type="entry name" value="GDHRDH"/>
</dbReference>
<evidence type="ECO:0000256" key="1">
    <source>
        <dbReference type="ARBA" id="ARBA00006484"/>
    </source>
</evidence>
<dbReference type="FunFam" id="3.40.50.720:FF:000084">
    <property type="entry name" value="Short-chain dehydrogenase reductase"/>
    <property type="match status" value="1"/>
</dbReference>
<dbReference type="CDD" id="cd05233">
    <property type="entry name" value="SDR_c"/>
    <property type="match status" value="1"/>
</dbReference>
<name>A0A7Z0D529_9MICO</name>
<evidence type="ECO:0000256" key="2">
    <source>
        <dbReference type="ARBA" id="ARBA00023002"/>
    </source>
</evidence>
<proteinExistence type="inferred from homology"/>
<dbReference type="PRINTS" id="PR00080">
    <property type="entry name" value="SDRFAMILY"/>
</dbReference>
<sequence>MQRFTGRTAFVTGAADGIGKAIARRLIDEGGSVAVTDIDAQAAEATARELAADADAAAASVIGVEADVCDRASVDRAVATAVTRFGGIDILVNNVGIDYGGPFEDITDDTWAAQTDPTLYGAVRCVQATLPHLLRSDHAAVVAIASVNGMSAISGEAYSTAKAGIINLMANLAVRYSPVRLAARAEPATEDPSRDGPAELPRGIRFNAVSPGTIHTGVWDRRGADGAADLERMRRLYPMGRVGRPDDIAAAVAFLASDDASWITGINLPVEGGLLAGPQFLR</sequence>
<comment type="similarity">
    <text evidence="1 3">Belongs to the short-chain dehydrogenases/reductases (SDR) family.</text>
</comment>
<keyword evidence="2" id="KW-0560">Oxidoreductase</keyword>
<dbReference type="GO" id="GO:0032787">
    <property type="term" value="P:monocarboxylic acid metabolic process"/>
    <property type="evidence" value="ECO:0007669"/>
    <property type="project" value="UniProtKB-ARBA"/>
</dbReference>
<dbReference type="PANTHER" id="PTHR42879:SF2">
    <property type="entry name" value="3-OXOACYL-[ACYL-CARRIER-PROTEIN] REDUCTASE FABG"/>
    <property type="match status" value="1"/>
</dbReference>
<dbReference type="PANTHER" id="PTHR42879">
    <property type="entry name" value="3-OXOACYL-(ACYL-CARRIER-PROTEIN) REDUCTASE"/>
    <property type="match status" value="1"/>
</dbReference>
<evidence type="ECO:0000256" key="3">
    <source>
        <dbReference type="RuleBase" id="RU000363"/>
    </source>
</evidence>
<dbReference type="Proteomes" id="UP000539111">
    <property type="component" value="Unassembled WGS sequence"/>
</dbReference>
<dbReference type="Gene3D" id="3.40.50.720">
    <property type="entry name" value="NAD(P)-binding Rossmann-like Domain"/>
    <property type="match status" value="1"/>
</dbReference>
<protein>
    <submittedName>
        <fullName evidence="4">NAD(P)-dependent dehydrogenase (Short-subunit alcohol dehydrogenase family)</fullName>
    </submittedName>
</protein>
<dbReference type="InterPro" id="IPR036291">
    <property type="entry name" value="NAD(P)-bd_dom_sf"/>
</dbReference>
<reference evidence="4 5" key="1">
    <citation type="submission" date="2020-07" db="EMBL/GenBank/DDBJ databases">
        <title>Sequencing the genomes of 1000 actinobacteria strains.</title>
        <authorList>
            <person name="Klenk H.-P."/>
        </authorList>
    </citation>
    <scope>NUCLEOTIDE SEQUENCE [LARGE SCALE GENOMIC DNA]</scope>
    <source>
        <strain evidence="4 5">DSM 26341</strain>
    </source>
</reference>
<evidence type="ECO:0000313" key="5">
    <source>
        <dbReference type="Proteomes" id="UP000539111"/>
    </source>
</evidence>
<dbReference type="PROSITE" id="PS00061">
    <property type="entry name" value="ADH_SHORT"/>
    <property type="match status" value="1"/>
</dbReference>
<dbReference type="EMBL" id="JACBZP010000001">
    <property type="protein sequence ID" value="NYI69042.1"/>
    <property type="molecule type" value="Genomic_DNA"/>
</dbReference>
<dbReference type="Pfam" id="PF00106">
    <property type="entry name" value="adh_short"/>
    <property type="match status" value="1"/>
</dbReference>
<comment type="caution">
    <text evidence="4">The sequence shown here is derived from an EMBL/GenBank/DDBJ whole genome shotgun (WGS) entry which is preliminary data.</text>
</comment>
<dbReference type="AlphaFoldDB" id="A0A7Z0D529"/>
<organism evidence="4 5">
    <name type="scientific">Spelaeicoccus albus</name>
    <dbReference type="NCBI Taxonomy" id="1280376"/>
    <lineage>
        <taxon>Bacteria</taxon>
        <taxon>Bacillati</taxon>
        <taxon>Actinomycetota</taxon>
        <taxon>Actinomycetes</taxon>
        <taxon>Micrococcales</taxon>
        <taxon>Brevibacteriaceae</taxon>
        <taxon>Spelaeicoccus</taxon>
    </lineage>
</organism>
<dbReference type="Pfam" id="PF13561">
    <property type="entry name" value="adh_short_C2"/>
    <property type="match status" value="1"/>
</dbReference>
<dbReference type="SUPFAM" id="SSF51735">
    <property type="entry name" value="NAD(P)-binding Rossmann-fold domains"/>
    <property type="match status" value="1"/>
</dbReference>
<dbReference type="RefSeq" id="WP_179429321.1">
    <property type="nucleotide sequence ID" value="NZ_JACBZP010000001.1"/>
</dbReference>
<dbReference type="GO" id="GO:0016491">
    <property type="term" value="F:oxidoreductase activity"/>
    <property type="evidence" value="ECO:0007669"/>
    <property type="project" value="UniProtKB-KW"/>
</dbReference>
<keyword evidence="5" id="KW-1185">Reference proteome</keyword>
<dbReference type="InterPro" id="IPR002347">
    <property type="entry name" value="SDR_fam"/>
</dbReference>
<accession>A0A7Z0D529</accession>
<evidence type="ECO:0000313" key="4">
    <source>
        <dbReference type="EMBL" id="NYI69042.1"/>
    </source>
</evidence>
<gene>
    <name evidence="4" type="ORF">BJY26_003348</name>
</gene>
<dbReference type="InterPro" id="IPR050259">
    <property type="entry name" value="SDR"/>
</dbReference>